<dbReference type="AlphaFoldDB" id="A0AAW1KBH5"/>
<reference evidence="1" key="1">
    <citation type="submission" date="2024-03" db="EMBL/GenBank/DDBJ databases">
        <title>WGS assembly of Saponaria officinalis var. Norfolk2.</title>
        <authorList>
            <person name="Jenkins J."/>
            <person name="Shu S."/>
            <person name="Grimwood J."/>
            <person name="Barry K."/>
            <person name="Goodstein D."/>
            <person name="Schmutz J."/>
            <person name="Leebens-Mack J."/>
            <person name="Osbourn A."/>
        </authorList>
    </citation>
    <scope>NUCLEOTIDE SEQUENCE [LARGE SCALE GENOMIC DNA]</scope>
    <source>
        <strain evidence="1">JIC</strain>
    </source>
</reference>
<evidence type="ECO:0000313" key="2">
    <source>
        <dbReference type="Proteomes" id="UP001443914"/>
    </source>
</evidence>
<dbReference type="PANTHER" id="PTHR11439:SF517">
    <property type="entry name" value="CYSTEINE-RICH RLK (RECEPTOR-LIKE PROTEIN KINASE) 8"/>
    <property type="match status" value="1"/>
</dbReference>
<dbReference type="Proteomes" id="UP001443914">
    <property type="component" value="Unassembled WGS sequence"/>
</dbReference>
<organism evidence="1 2">
    <name type="scientific">Saponaria officinalis</name>
    <name type="common">Common soapwort</name>
    <name type="synonym">Lychnis saponaria</name>
    <dbReference type="NCBI Taxonomy" id="3572"/>
    <lineage>
        <taxon>Eukaryota</taxon>
        <taxon>Viridiplantae</taxon>
        <taxon>Streptophyta</taxon>
        <taxon>Embryophyta</taxon>
        <taxon>Tracheophyta</taxon>
        <taxon>Spermatophyta</taxon>
        <taxon>Magnoliopsida</taxon>
        <taxon>eudicotyledons</taxon>
        <taxon>Gunneridae</taxon>
        <taxon>Pentapetalae</taxon>
        <taxon>Caryophyllales</taxon>
        <taxon>Caryophyllaceae</taxon>
        <taxon>Caryophylleae</taxon>
        <taxon>Saponaria</taxon>
    </lineage>
</organism>
<protein>
    <submittedName>
        <fullName evidence="1">Uncharacterized protein</fullName>
    </submittedName>
</protein>
<sequence length="82" mass="9095">MECPKEMHLQAAKRILRYLQGTKDCGLFYKMGENSELVGFCDSDYAGDLDDRKSTTGYAFMLGSAAVSWCSKKQPVVTLSTT</sequence>
<dbReference type="PANTHER" id="PTHR11439">
    <property type="entry name" value="GAG-POL-RELATED RETROTRANSPOSON"/>
    <property type="match status" value="1"/>
</dbReference>
<comment type="caution">
    <text evidence="1">The sequence shown here is derived from an EMBL/GenBank/DDBJ whole genome shotgun (WGS) entry which is preliminary data.</text>
</comment>
<name>A0AAW1KBH5_SAPOF</name>
<proteinExistence type="predicted"/>
<dbReference type="CDD" id="cd09272">
    <property type="entry name" value="RNase_HI_RT_Ty1"/>
    <property type="match status" value="1"/>
</dbReference>
<keyword evidence="2" id="KW-1185">Reference proteome</keyword>
<dbReference type="EMBL" id="JBDFQZ010000006">
    <property type="protein sequence ID" value="KAK9715448.1"/>
    <property type="molecule type" value="Genomic_DNA"/>
</dbReference>
<gene>
    <name evidence="1" type="ORF">RND81_06G165900</name>
</gene>
<evidence type="ECO:0000313" key="1">
    <source>
        <dbReference type="EMBL" id="KAK9715448.1"/>
    </source>
</evidence>
<accession>A0AAW1KBH5</accession>